<dbReference type="AlphaFoldDB" id="A0A2W5SZF0"/>
<gene>
    <name evidence="2" type="ORF">DI549_18160</name>
</gene>
<name>A0A2W5SZF0_ANCNO</name>
<accession>A0A2W5SZF0</accession>
<protein>
    <recommendedName>
        <fullName evidence="1">HTH cro/C1-type domain-containing protein</fullName>
    </recommendedName>
</protein>
<reference evidence="2 3" key="1">
    <citation type="submission" date="2017-08" db="EMBL/GenBank/DDBJ databases">
        <title>Infants hospitalized years apart are colonized by the same room-sourced microbial strains.</title>
        <authorList>
            <person name="Brooks B."/>
            <person name="Olm M.R."/>
            <person name="Firek B.A."/>
            <person name="Baker R."/>
            <person name="Thomas B.C."/>
            <person name="Morowitz M.J."/>
            <person name="Banfield J.F."/>
        </authorList>
    </citation>
    <scope>NUCLEOTIDE SEQUENCE [LARGE SCALE GENOMIC DNA]</scope>
    <source>
        <strain evidence="2">S2_005_001_R2_27</strain>
    </source>
</reference>
<dbReference type="InterPro" id="IPR010982">
    <property type="entry name" value="Lambda_DNA-bd_dom_sf"/>
</dbReference>
<evidence type="ECO:0000313" key="3">
    <source>
        <dbReference type="Proteomes" id="UP000248887"/>
    </source>
</evidence>
<organism evidence="2 3">
    <name type="scientific">Ancylobacter novellus</name>
    <name type="common">Thiobacillus novellus</name>
    <dbReference type="NCBI Taxonomy" id="921"/>
    <lineage>
        <taxon>Bacteria</taxon>
        <taxon>Pseudomonadati</taxon>
        <taxon>Pseudomonadota</taxon>
        <taxon>Alphaproteobacteria</taxon>
        <taxon>Hyphomicrobiales</taxon>
        <taxon>Xanthobacteraceae</taxon>
        <taxon>Ancylobacter</taxon>
    </lineage>
</organism>
<dbReference type="CDD" id="cd00093">
    <property type="entry name" value="HTH_XRE"/>
    <property type="match status" value="1"/>
</dbReference>
<evidence type="ECO:0000313" key="2">
    <source>
        <dbReference type="EMBL" id="PZQ80070.1"/>
    </source>
</evidence>
<comment type="caution">
    <text evidence="2">The sequence shown here is derived from an EMBL/GenBank/DDBJ whole genome shotgun (WGS) entry which is preliminary data.</text>
</comment>
<sequence>MNNVALKDLRQKWGLSQAAMAERMGLHRRWYISLEQGRRELQRWHVLSVERISIDVAIEQQNPDLIAGTLKFILEHLKELDREREAHPNNEQTAAR</sequence>
<dbReference type="SUPFAM" id="SSF47413">
    <property type="entry name" value="lambda repressor-like DNA-binding domains"/>
    <property type="match status" value="1"/>
</dbReference>
<proteinExistence type="predicted"/>
<dbReference type="InterPro" id="IPR001387">
    <property type="entry name" value="Cro/C1-type_HTH"/>
</dbReference>
<evidence type="ECO:0000259" key="1">
    <source>
        <dbReference type="PROSITE" id="PS50943"/>
    </source>
</evidence>
<feature type="domain" description="HTH cro/C1-type" evidence="1">
    <location>
        <begin position="6"/>
        <end position="40"/>
    </location>
</feature>
<dbReference type="GO" id="GO:0003677">
    <property type="term" value="F:DNA binding"/>
    <property type="evidence" value="ECO:0007669"/>
    <property type="project" value="InterPro"/>
</dbReference>
<dbReference type="Pfam" id="PF13560">
    <property type="entry name" value="HTH_31"/>
    <property type="match status" value="1"/>
</dbReference>
<dbReference type="PROSITE" id="PS50943">
    <property type="entry name" value="HTH_CROC1"/>
    <property type="match status" value="1"/>
</dbReference>
<dbReference type="Gene3D" id="1.10.260.40">
    <property type="entry name" value="lambda repressor-like DNA-binding domains"/>
    <property type="match status" value="1"/>
</dbReference>
<dbReference type="EMBL" id="QFQD01000072">
    <property type="protein sequence ID" value="PZQ80070.1"/>
    <property type="molecule type" value="Genomic_DNA"/>
</dbReference>
<dbReference type="Proteomes" id="UP000248887">
    <property type="component" value="Unassembled WGS sequence"/>
</dbReference>